<name>A0A1G7G3W4_9PROT</name>
<evidence type="ECO:0000313" key="2">
    <source>
        <dbReference type="EMBL" id="SDE82812.1"/>
    </source>
</evidence>
<dbReference type="AlphaFoldDB" id="A0A1G7G3W4"/>
<dbReference type="EMBL" id="FNAP01000013">
    <property type="protein sequence ID" value="SDE82812.1"/>
    <property type="molecule type" value="Genomic_DNA"/>
</dbReference>
<evidence type="ECO:0000313" key="3">
    <source>
        <dbReference type="Proteomes" id="UP000199412"/>
    </source>
</evidence>
<feature type="signal peptide" evidence="1">
    <location>
        <begin position="1"/>
        <end position="22"/>
    </location>
</feature>
<keyword evidence="3" id="KW-1185">Reference proteome</keyword>
<proteinExistence type="predicted"/>
<protein>
    <recommendedName>
        <fullName evidence="4">WAP domain-containing protein</fullName>
    </recommendedName>
</protein>
<sequence length="84" mass="8434">MTKRFAVALAGCALFAATPALGGDCITLASLTPPASTGVNASTSPTLTPADRGIQVSEWVGAPCMTNDDCGADLKCENSACVEK</sequence>
<evidence type="ECO:0008006" key="4">
    <source>
        <dbReference type="Google" id="ProtNLM"/>
    </source>
</evidence>
<feature type="chain" id="PRO_5011608888" description="WAP domain-containing protein" evidence="1">
    <location>
        <begin position="23"/>
        <end position="84"/>
    </location>
</feature>
<dbReference type="Proteomes" id="UP000199412">
    <property type="component" value="Unassembled WGS sequence"/>
</dbReference>
<gene>
    <name evidence="2" type="ORF">SAMN05421720_11371</name>
</gene>
<dbReference type="RefSeq" id="WP_092787557.1">
    <property type="nucleotide sequence ID" value="NZ_FNAP01000013.1"/>
</dbReference>
<accession>A0A1G7G3W4</accession>
<evidence type="ECO:0000256" key="1">
    <source>
        <dbReference type="SAM" id="SignalP"/>
    </source>
</evidence>
<reference evidence="2 3" key="1">
    <citation type="submission" date="2016-10" db="EMBL/GenBank/DDBJ databases">
        <authorList>
            <person name="de Groot N.N."/>
        </authorList>
    </citation>
    <scope>NUCLEOTIDE SEQUENCE [LARGE SCALE GENOMIC DNA]</scope>
    <source>
        <strain evidence="2 3">ATCC 700224</strain>
    </source>
</reference>
<keyword evidence="1" id="KW-0732">Signal</keyword>
<organism evidence="2 3">
    <name type="scientific">Rhodospira trueperi</name>
    <dbReference type="NCBI Taxonomy" id="69960"/>
    <lineage>
        <taxon>Bacteria</taxon>
        <taxon>Pseudomonadati</taxon>
        <taxon>Pseudomonadota</taxon>
        <taxon>Alphaproteobacteria</taxon>
        <taxon>Rhodospirillales</taxon>
        <taxon>Rhodospirillaceae</taxon>
        <taxon>Rhodospira</taxon>
    </lineage>
</organism>